<reference evidence="1" key="1">
    <citation type="submission" date="2020-08" db="EMBL/GenBank/DDBJ databases">
        <title>Plant Genome Project.</title>
        <authorList>
            <person name="Zhang R.-G."/>
        </authorList>
    </citation>
    <scope>NUCLEOTIDE SEQUENCE</scope>
    <source>
        <strain evidence="1">WSP0</strain>
        <tissue evidence="1">Leaf</tissue>
    </source>
</reference>
<keyword evidence="2" id="KW-1185">Reference proteome</keyword>
<evidence type="ECO:0000313" key="2">
    <source>
        <dbReference type="Proteomes" id="UP000823749"/>
    </source>
</evidence>
<sequence length="120" mass="13142">MSWRKGVELEIVYADSSIISALMFNKSGRGGGICLAWRKGVELEIVYAESSIISMKWKEFSSQISMLLFSGGKMAIAGVVRDHSSSIVWAKTLVGNSPFPLVAADAEAARISCFWVYKES</sequence>
<evidence type="ECO:0000313" key="1">
    <source>
        <dbReference type="EMBL" id="KAG5524463.1"/>
    </source>
</evidence>
<dbReference type="EMBL" id="JACTNZ010000011">
    <property type="protein sequence ID" value="KAG5524463.1"/>
    <property type="molecule type" value="Genomic_DNA"/>
</dbReference>
<gene>
    <name evidence="1" type="ORF">RHGRI_031205</name>
</gene>
<comment type="caution">
    <text evidence="1">The sequence shown here is derived from an EMBL/GenBank/DDBJ whole genome shotgun (WGS) entry which is preliminary data.</text>
</comment>
<dbReference type="Proteomes" id="UP000823749">
    <property type="component" value="Chromosome 11"/>
</dbReference>
<evidence type="ECO:0008006" key="3">
    <source>
        <dbReference type="Google" id="ProtNLM"/>
    </source>
</evidence>
<dbReference type="AlphaFoldDB" id="A0AAV6I7H2"/>
<organism evidence="1 2">
    <name type="scientific">Rhododendron griersonianum</name>
    <dbReference type="NCBI Taxonomy" id="479676"/>
    <lineage>
        <taxon>Eukaryota</taxon>
        <taxon>Viridiplantae</taxon>
        <taxon>Streptophyta</taxon>
        <taxon>Embryophyta</taxon>
        <taxon>Tracheophyta</taxon>
        <taxon>Spermatophyta</taxon>
        <taxon>Magnoliopsida</taxon>
        <taxon>eudicotyledons</taxon>
        <taxon>Gunneridae</taxon>
        <taxon>Pentapetalae</taxon>
        <taxon>asterids</taxon>
        <taxon>Ericales</taxon>
        <taxon>Ericaceae</taxon>
        <taxon>Ericoideae</taxon>
        <taxon>Rhodoreae</taxon>
        <taxon>Rhododendron</taxon>
    </lineage>
</organism>
<name>A0AAV6I7H2_9ERIC</name>
<protein>
    <recommendedName>
        <fullName evidence="3">RNase H type-1 domain-containing protein</fullName>
    </recommendedName>
</protein>
<proteinExistence type="predicted"/>
<accession>A0AAV6I7H2</accession>